<feature type="compositionally biased region" description="Acidic residues" evidence="1">
    <location>
        <begin position="22"/>
        <end position="33"/>
    </location>
</feature>
<evidence type="ECO:0000256" key="1">
    <source>
        <dbReference type="SAM" id="MobiDB-lite"/>
    </source>
</evidence>
<accession>A0ABP0XIU2</accession>
<evidence type="ECO:0000313" key="2">
    <source>
        <dbReference type="EMBL" id="CAK9279033.1"/>
    </source>
</evidence>
<evidence type="ECO:0000313" key="3">
    <source>
        <dbReference type="Proteomes" id="UP001497444"/>
    </source>
</evidence>
<keyword evidence="3" id="KW-1185">Reference proteome</keyword>
<feature type="region of interest" description="Disordered" evidence="1">
    <location>
        <begin position="1"/>
        <end position="39"/>
    </location>
</feature>
<proteinExistence type="predicted"/>
<reference evidence="2" key="1">
    <citation type="submission" date="2024-02" db="EMBL/GenBank/DDBJ databases">
        <authorList>
            <consortium name="ELIXIR-Norway"/>
            <consortium name="Elixir Norway"/>
        </authorList>
    </citation>
    <scope>NUCLEOTIDE SEQUENCE</scope>
</reference>
<feature type="compositionally biased region" description="Basic and acidic residues" evidence="1">
    <location>
        <begin position="9"/>
        <end position="21"/>
    </location>
</feature>
<name>A0ABP0XIU2_9BRYO</name>
<protein>
    <submittedName>
        <fullName evidence="2">Uncharacterized protein</fullName>
    </submittedName>
</protein>
<organism evidence="2 3">
    <name type="scientific">Sphagnum jensenii</name>
    <dbReference type="NCBI Taxonomy" id="128206"/>
    <lineage>
        <taxon>Eukaryota</taxon>
        <taxon>Viridiplantae</taxon>
        <taxon>Streptophyta</taxon>
        <taxon>Embryophyta</taxon>
        <taxon>Bryophyta</taxon>
        <taxon>Sphagnophytina</taxon>
        <taxon>Sphagnopsida</taxon>
        <taxon>Sphagnales</taxon>
        <taxon>Sphagnaceae</taxon>
        <taxon>Sphagnum</taxon>
    </lineage>
</organism>
<gene>
    <name evidence="2" type="ORF">CSSPJE1EN1_LOCUS24511</name>
</gene>
<sequence>MVASNDEDITNRIIEELRPQQDEDVTSDNDDSVEPPKISTRQAQEYLEGLTLFWMQQKESYHKFNESLKEQKEAVKKISMTGLKQKSVFDYFSSA</sequence>
<dbReference type="Proteomes" id="UP001497444">
    <property type="component" value="Chromosome 9"/>
</dbReference>
<dbReference type="EMBL" id="OZ020104">
    <property type="protein sequence ID" value="CAK9279033.1"/>
    <property type="molecule type" value="Genomic_DNA"/>
</dbReference>